<evidence type="ECO:0000259" key="3">
    <source>
        <dbReference type="Pfam" id="PF02826"/>
    </source>
</evidence>
<dbReference type="PANTHER" id="PTHR43333">
    <property type="entry name" value="2-HACID_DH_C DOMAIN-CONTAINING PROTEIN"/>
    <property type="match status" value="1"/>
</dbReference>
<evidence type="ECO:0000313" key="4">
    <source>
        <dbReference type="EMBL" id="TDE34516.1"/>
    </source>
</evidence>
<evidence type="ECO:0000256" key="2">
    <source>
        <dbReference type="ARBA" id="ARBA00023027"/>
    </source>
</evidence>
<keyword evidence="1" id="KW-0560">Oxidoreductase</keyword>
<keyword evidence="2" id="KW-0520">NAD</keyword>
<dbReference type="GO" id="GO:0051287">
    <property type="term" value="F:NAD binding"/>
    <property type="evidence" value="ECO:0007669"/>
    <property type="project" value="InterPro"/>
</dbReference>
<accession>A0A4V2Z6Z3</accession>
<dbReference type="EMBL" id="SMFP01000019">
    <property type="protein sequence ID" value="TDE34516.1"/>
    <property type="molecule type" value="Genomic_DNA"/>
</dbReference>
<dbReference type="Pfam" id="PF02826">
    <property type="entry name" value="2-Hacid_dh_C"/>
    <property type="match status" value="1"/>
</dbReference>
<dbReference type="Gene3D" id="3.40.50.720">
    <property type="entry name" value="NAD(P)-binding Rossmann-like Domain"/>
    <property type="match status" value="2"/>
</dbReference>
<keyword evidence="4" id="KW-0670">Pyruvate</keyword>
<protein>
    <submittedName>
        <fullName evidence="4">Glyoxylate/hydroxypyruvate reductase A</fullName>
    </submittedName>
</protein>
<sequence length="318" mass="34363">MKDMTLPTRITVVALSETFDLAANMAEVADPRVHLVRPSEVEDPSLVTCALAWLPADDAFDAYPNMRMVSSIAAGVDSLIACPSLRDDIVVTRIRDEEQARMMAGFAAWHVVHHHRQMGTYINNQATQTWDRSFRADMASNVTVGVLGFGLMGRHTARALATMGYKVIGASRSGGEPEPEVELLSGDGAIAETAARSDILINLLPLTAQTRDILNAELFSTMPKGAVLVQLGRGEQLIEEDLLAALDSGQLSAASLDVFRLEPLPKDSPIWTHPKVVITPHKASDTTRSEVLRQLADNYEALVQGLTPPGAVNRGAGY</sequence>
<dbReference type="CDD" id="cd12164">
    <property type="entry name" value="GDH_like_2"/>
    <property type="match status" value="1"/>
</dbReference>
<dbReference type="AlphaFoldDB" id="A0A4V2Z6Z3"/>
<dbReference type="Proteomes" id="UP000294662">
    <property type="component" value="Unassembled WGS sequence"/>
</dbReference>
<dbReference type="SUPFAM" id="SSF51735">
    <property type="entry name" value="NAD(P)-binding Rossmann-fold domains"/>
    <property type="match status" value="1"/>
</dbReference>
<comment type="caution">
    <text evidence="4">The sequence shown here is derived from an EMBL/GenBank/DDBJ whole genome shotgun (WGS) entry which is preliminary data.</text>
</comment>
<name>A0A4V2Z6Z3_9RHOB</name>
<reference evidence="4 5" key="1">
    <citation type="submission" date="2019-03" db="EMBL/GenBank/DDBJ databases">
        <authorList>
            <person name="Zhang S."/>
        </authorList>
    </citation>
    <scope>NUCLEOTIDE SEQUENCE [LARGE SCALE GENOMIC DNA]</scope>
    <source>
        <strain evidence="4 5">S4J41</strain>
    </source>
</reference>
<dbReference type="GO" id="GO:0016491">
    <property type="term" value="F:oxidoreductase activity"/>
    <property type="evidence" value="ECO:0007669"/>
    <property type="project" value="UniProtKB-KW"/>
</dbReference>
<evidence type="ECO:0000313" key="5">
    <source>
        <dbReference type="Proteomes" id="UP000294662"/>
    </source>
</evidence>
<proteinExistence type="predicted"/>
<gene>
    <name evidence="4" type="ORF">E1B25_19500</name>
</gene>
<evidence type="ECO:0000256" key="1">
    <source>
        <dbReference type="ARBA" id="ARBA00023002"/>
    </source>
</evidence>
<dbReference type="OrthoDB" id="9787219at2"/>
<keyword evidence="5" id="KW-1185">Reference proteome</keyword>
<feature type="domain" description="D-isomer specific 2-hydroxyacid dehydrogenase NAD-binding" evidence="3">
    <location>
        <begin position="110"/>
        <end position="283"/>
    </location>
</feature>
<dbReference type="InterPro" id="IPR006140">
    <property type="entry name" value="D-isomer_DH_NAD-bd"/>
</dbReference>
<dbReference type="PANTHER" id="PTHR43333:SF1">
    <property type="entry name" value="D-ISOMER SPECIFIC 2-HYDROXYACID DEHYDROGENASE NAD-BINDING DOMAIN-CONTAINING PROTEIN"/>
    <property type="match status" value="1"/>
</dbReference>
<dbReference type="InterPro" id="IPR036291">
    <property type="entry name" value="NAD(P)-bd_dom_sf"/>
</dbReference>
<organism evidence="4 5">
    <name type="scientific">Antarcticimicrobium sediminis</name>
    <dbReference type="NCBI Taxonomy" id="2546227"/>
    <lineage>
        <taxon>Bacteria</taxon>
        <taxon>Pseudomonadati</taxon>
        <taxon>Pseudomonadota</taxon>
        <taxon>Alphaproteobacteria</taxon>
        <taxon>Rhodobacterales</taxon>
        <taxon>Paracoccaceae</taxon>
        <taxon>Antarcticimicrobium</taxon>
    </lineage>
</organism>